<name>A0AAW5P5D4_9BACT</name>
<evidence type="ECO:0000313" key="2">
    <source>
        <dbReference type="EMBL" id="MCS4157187.1"/>
    </source>
</evidence>
<accession>A0AAW5P5D4</accession>
<evidence type="ECO:0000313" key="3">
    <source>
        <dbReference type="Proteomes" id="UP001155110"/>
    </source>
</evidence>
<gene>
    <name evidence="2" type="ORF">GGP99_001141</name>
</gene>
<evidence type="ECO:0000256" key="1">
    <source>
        <dbReference type="SAM" id="MobiDB-lite"/>
    </source>
</evidence>
<protein>
    <submittedName>
        <fullName evidence="2">Uncharacterized protein</fullName>
    </submittedName>
</protein>
<comment type="caution">
    <text evidence="2">The sequence shown here is derived from an EMBL/GenBank/DDBJ whole genome shotgun (WGS) entry which is preliminary data.</text>
</comment>
<sequence length="198" mass="21587">MYRDSPLYGRLGGQRVEPRHPWLGETRLLRQSLYGNARTSASVMVPHLGPPTSKIGIRSNPTGPVASWGTPEGNHDLRTRHCLIIICSGIPRRTPRGSWPCNGWLSSRTGLPGAAAPSGGRHSARPYFGRGTSGHRRSADAPDRLGCFHVPGSLTRCLCPRTTAGSNRHRRPGRQRLPRGVSEAVLEVEGPTPRPSDW</sequence>
<feature type="region of interest" description="Disordered" evidence="1">
    <location>
        <begin position="161"/>
        <end position="198"/>
    </location>
</feature>
<organism evidence="2 3">
    <name type="scientific">Salinibacter ruber</name>
    <dbReference type="NCBI Taxonomy" id="146919"/>
    <lineage>
        <taxon>Bacteria</taxon>
        <taxon>Pseudomonadati</taxon>
        <taxon>Rhodothermota</taxon>
        <taxon>Rhodothermia</taxon>
        <taxon>Rhodothermales</taxon>
        <taxon>Salinibacteraceae</taxon>
        <taxon>Salinibacter</taxon>
    </lineage>
</organism>
<dbReference type="AlphaFoldDB" id="A0AAW5P5D4"/>
<dbReference type="EMBL" id="JANTZM010000004">
    <property type="protein sequence ID" value="MCS4157187.1"/>
    <property type="molecule type" value="Genomic_DNA"/>
</dbReference>
<reference evidence="2" key="1">
    <citation type="submission" date="2022-08" db="EMBL/GenBank/DDBJ databases">
        <title>Genomic Encyclopedia of Type Strains, Phase V (KMG-V): Genome sequencing to study the core and pangenomes of soil and plant-associated prokaryotes.</title>
        <authorList>
            <person name="Whitman W."/>
        </authorList>
    </citation>
    <scope>NUCLEOTIDE SEQUENCE</scope>
    <source>
        <strain evidence="2">SP3002</strain>
    </source>
</reference>
<dbReference type="Proteomes" id="UP001155110">
    <property type="component" value="Unassembled WGS sequence"/>
</dbReference>
<feature type="compositionally biased region" description="Basic residues" evidence="1">
    <location>
        <begin position="167"/>
        <end position="177"/>
    </location>
</feature>
<proteinExistence type="predicted"/>